<dbReference type="EMBL" id="WSEM01000016">
    <property type="protein sequence ID" value="MVQ36231.1"/>
    <property type="molecule type" value="Genomic_DNA"/>
</dbReference>
<dbReference type="RefSeq" id="WP_157320118.1">
    <property type="nucleotide sequence ID" value="NZ_WSEM01000016.1"/>
</dbReference>
<proteinExistence type="predicted"/>
<protein>
    <submittedName>
        <fullName evidence="1">IS66 family insertion sequence element accessory protein TnpB</fullName>
    </submittedName>
</protein>
<dbReference type="NCBIfam" id="NF047593">
    <property type="entry name" value="IS66_ISAeme5_TnpA"/>
    <property type="match status" value="1"/>
</dbReference>
<comment type="caution">
    <text evidence="1">The sequence shown here is derived from an EMBL/GenBank/DDBJ whole genome shotgun (WGS) entry which is preliminary data.</text>
</comment>
<accession>A0ABW9UB41</accession>
<evidence type="ECO:0000313" key="2">
    <source>
        <dbReference type="Proteomes" id="UP000467637"/>
    </source>
</evidence>
<gene>
    <name evidence="1" type="ORF">GON05_16570</name>
</gene>
<evidence type="ECO:0000313" key="1">
    <source>
        <dbReference type="EMBL" id="MVQ36231.1"/>
    </source>
</evidence>
<reference evidence="1 2" key="1">
    <citation type="submission" date="2019-12" db="EMBL/GenBank/DDBJ databases">
        <authorList>
            <person name="Huq M.A."/>
        </authorList>
    </citation>
    <scope>NUCLEOTIDE SEQUENCE [LARGE SCALE GENOMIC DNA]</scope>
    <source>
        <strain evidence="1 2">MAH-34</strain>
    </source>
</reference>
<dbReference type="Proteomes" id="UP000467637">
    <property type="component" value="Unassembled WGS sequence"/>
</dbReference>
<organism evidence="1 2">
    <name type="scientific">Paenibacillus anseongense</name>
    <dbReference type="NCBI Taxonomy" id="2682845"/>
    <lineage>
        <taxon>Bacteria</taxon>
        <taxon>Bacillati</taxon>
        <taxon>Bacillota</taxon>
        <taxon>Bacilli</taxon>
        <taxon>Bacillales</taxon>
        <taxon>Paenibacillaceae</taxon>
        <taxon>Paenibacillus</taxon>
    </lineage>
</organism>
<name>A0ABW9UB41_9BACL</name>
<keyword evidence="2" id="KW-1185">Reference proteome</keyword>
<sequence>MDTNLQVLWKERINAYQASGKSMKAWCADQNLTLHQLKYWLYKDQRRARAASSATFRPVTVTSSYETDAVESLRIQVGVAWIEVPSGFKPELLRDVIAALTPLC</sequence>